<accession>A0AA42CS81</accession>
<evidence type="ECO:0000259" key="1">
    <source>
        <dbReference type="PROSITE" id="PS50887"/>
    </source>
</evidence>
<gene>
    <name evidence="2" type="ORF">M8523_36155</name>
</gene>
<sequence>QHDALTGLANRVLFHDKLSKVQQRGRPFALMCLDLDGFKQVNDSFGHPAGDELLRKVAHRLVDCVRPTDIVARLGGDEFAVIYADIDQEHSPEDTALRIIRRIAAPFEIGFQHVSIGVSIGVAVTVGSAIEPDLLLKQADQALYRAKGAGRGTYRLAEPPMDGRIVAEV</sequence>
<organism evidence="2 3">
    <name type="scientific">Lichenifustis flavocetrariae</name>
    <dbReference type="NCBI Taxonomy" id="2949735"/>
    <lineage>
        <taxon>Bacteria</taxon>
        <taxon>Pseudomonadati</taxon>
        <taxon>Pseudomonadota</taxon>
        <taxon>Alphaproteobacteria</taxon>
        <taxon>Hyphomicrobiales</taxon>
        <taxon>Lichenihabitantaceae</taxon>
        <taxon>Lichenifustis</taxon>
    </lineage>
</organism>
<dbReference type="SMART" id="SM00267">
    <property type="entry name" value="GGDEF"/>
    <property type="match status" value="1"/>
</dbReference>
<dbReference type="PANTHER" id="PTHR46663:SF4">
    <property type="entry name" value="DIGUANYLATE CYCLASE DGCT-RELATED"/>
    <property type="match status" value="1"/>
</dbReference>
<evidence type="ECO:0000313" key="2">
    <source>
        <dbReference type="EMBL" id="MCW6513262.1"/>
    </source>
</evidence>
<evidence type="ECO:0000313" key="3">
    <source>
        <dbReference type="Proteomes" id="UP001165667"/>
    </source>
</evidence>
<dbReference type="AlphaFoldDB" id="A0AA42CS81"/>
<name>A0AA42CS81_9HYPH</name>
<dbReference type="EMBL" id="JAMOIM010000136">
    <property type="protein sequence ID" value="MCW6513262.1"/>
    <property type="molecule type" value="Genomic_DNA"/>
</dbReference>
<dbReference type="PANTHER" id="PTHR46663">
    <property type="entry name" value="DIGUANYLATE CYCLASE DGCT-RELATED"/>
    <property type="match status" value="1"/>
</dbReference>
<dbReference type="RefSeq" id="WP_282589635.1">
    <property type="nucleotide sequence ID" value="NZ_JAMOIM010000136.1"/>
</dbReference>
<dbReference type="CDD" id="cd01949">
    <property type="entry name" value="GGDEF"/>
    <property type="match status" value="1"/>
</dbReference>
<dbReference type="Pfam" id="PF00990">
    <property type="entry name" value="GGDEF"/>
    <property type="match status" value="1"/>
</dbReference>
<comment type="caution">
    <text evidence="2">The sequence shown here is derived from an EMBL/GenBank/DDBJ whole genome shotgun (WGS) entry which is preliminary data.</text>
</comment>
<proteinExistence type="predicted"/>
<protein>
    <submittedName>
        <fullName evidence="2">GGDEF domain-containing protein</fullName>
    </submittedName>
</protein>
<dbReference type="Proteomes" id="UP001165667">
    <property type="component" value="Unassembled WGS sequence"/>
</dbReference>
<keyword evidence="3" id="KW-1185">Reference proteome</keyword>
<dbReference type="InterPro" id="IPR052163">
    <property type="entry name" value="DGC-Regulatory_Protein"/>
</dbReference>
<dbReference type="InterPro" id="IPR043128">
    <property type="entry name" value="Rev_trsase/Diguanyl_cyclase"/>
</dbReference>
<dbReference type="FunFam" id="3.30.70.270:FF:000001">
    <property type="entry name" value="Diguanylate cyclase domain protein"/>
    <property type="match status" value="1"/>
</dbReference>
<feature type="domain" description="GGDEF" evidence="1">
    <location>
        <begin position="26"/>
        <end position="159"/>
    </location>
</feature>
<reference evidence="2" key="1">
    <citation type="submission" date="2022-05" db="EMBL/GenBank/DDBJ databases">
        <authorList>
            <person name="Pankratov T."/>
        </authorList>
    </citation>
    <scope>NUCLEOTIDE SEQUENCE</scope>
    <source>
        <strain evidence="2">BP6-180914</strain>
    </source>
</reference>
<dbReference type="SUPFAM" id="SSF55073">
    <property type="entry name" value="Nucleotide cyclase"/>
    <property type="match status" value="1"/>
</dbReference>
<dbReference type="PROSITE" id="PS50887">
    <property type="entry name" value="GGDEF"/>
    <property type="match status" value="1"/>
</dbReference>
<feature type="non-terminal residue" evidence="2">
    <location>
        <position position="1"/>
    </location>
</feature>
<dbReference type="GO" id="GO:0003824">
    <property type="term" value="F:catalytic activity"/>
    <property type="evidence" value="ECO:0007669"/>
    <property type="project" value="UniProtKB-ARBA"/>
</dbReference>
<dbReference type="Gene3D" id="3.30.70.270">
    <property type="match status" value="1"/>
</dbReference>
<dbReference type="InterPro" id="IPR029787">
    <property type="entry name" value="Nucleotide_cyclase"/>
</dbReference>
<dbReference type="InterPro" id="IPR000160">
    <property type="entry name" value="GGDEF_dom"/>
</dbReference>
<dbReference type="NCBIfam" id="TIGR00254">
    <property type="entry name" value="GGDEF"/>
    <property type="match status" value="1"/>
</dbReference>